<dbReference type="RefSeq" id="WP_000669951.1">
    <property type="nucleotide sequence ID" value="NZ_JEWH01000038.1"/>
</dbReference>
<protein>
    <recommendedName>
        <fullName evidence="2">DUF2846 domain-containing protein</fullName>
    </recommendedName>
</protein>
<evidence type="ECO:0000313" key="4">
    <source>
        <dbReference type="Proteomes" id="UP000020595"/>
    </source>
</evidence>
<dbReference type="InterPro" id="IPR022548">
    <property type="entry name" value="DUF2846"/>
</dbReference>
<feature type="signal peptide" evidence="1">
    <location>
        <begin position="1"/>
        <end position="24"/>
    </location>
</feature>
<sequence>MKFKYWLPILVSTAFVGCASVPQANPQLAQQAKQLTAPTNGNAVIYVYRSNNIVGSALKKDVWVDGECLGETARGIFFYKEVAGNQEHTVSTESEFSPNHLKFKTEAGKKYFVQQYIKPGVFVGGANLKLVDDAQGQKAINEYRLAEAGKCSKATIALVN</sequence>
<evidence type="ECO:0000256" key="1">
    <source>
        <dbReference type="SAM" id="SignalP"/>
    </source>
</evidence>
<dbReference type="Proteomes" id="UP000020595">
    <property type="component" value="Unassembled WGS sequence"/>
</dbReference>
<gene>
    <name evidence="3" type="ORF">J512_2766</name>
</gene>
<feature type="domain" description="DUF2846" evidence="2">
    <location>
        <begin position="40"/>
        <end position="126"/>
    </location>
</feature>
<dbReference type="Pfam" id="PF11008">
    <property type="entry name" value="DUF2846"/>
    <property type="match status" value="1"/>
</dbReference>
<proteinExistence type="predicted"/>
<dbReference type="EMBL" id="JEWH01000038">
    <property type="protein sequence ID" value="EXB04845.1"/>
    <property type="molecule type" value="Genomic_DNA"/>
</dbReference>
<reference evidence="3 4" key="1">
    <citation type="submission" date="2014-02" db="EMBL/GenBank/DDBJ databases">
        <title>Comparative genomics and transcriptomics to identify genetic mechanisms underlying the emergence of carbapenem resistant Acinetobacter baumannii (CRAb).</title>
        <authorList>
            <person name="Harris A.D."/>
            <person name="Johnson K.J."/>
            <person name="George J."/>
            <person name="Shefchek K."/>
            <person name="Daugherty S.C."/>
            <person name="Parankush S."/>
            <person name="Sadzewicz L."/>
            <person name="Tallon L."/>
            <person name="Sengamalay N."/>
            <person name="Hazen T.H."/>
            <person name="Rasko D.A."/>
        </authorList>
    </citation>
    <scope>NUCLEOTIDE SEQUENCE [LARGE SCALE GENOMIC DNA]</scope>
    <source>
        <strain evidence="3 4">1295743</strain>
    </source>
</reference>
<name>A0A009HP71_ACIB9</name>
<keyword evidence="1" id="KW-0732">Signal</keyword>
<dbReference type="PROSITE" id="PS51257">
    <property type="entry name" value="PROKAR_LIPOPROTEIN"/>
    <property type="match status" value="1"/>
</dbReference>
<dbReference type="AlphaFoldDB" id="A0A009HP71"/>
<feature type="chain" id="PRO_5001446280" description="DUF2846 domain-containing protein" evidence="1">
    <location>
        <begin position="25"/>
        <end position="160"/>
    </location>
</feature>
<evidence type="ECO:0000259" key="2">
    <source>
        <dbReference type="Pfam" id="PF11008"/>
    </source>
</evidence>
<evidence type="ECO:0000313" key="3">
    <source>
        <dbReference type="EMBL" id="EXB04845.1"/>
    </source>
</evidence>
<accession>A0A009HP71</accession>
<dbReference type="PIRSF" id="PIRSF012335">
    <property type="entry name" value="UCP012335"/>
    <property type="match status" value="1"/>
</dbReference>
<dbReference type="PATRIC" id="fig|1310613.3.peg.2664"/>
<dbReference type="InterPro" id="IPR016596">
    <property type="entry name" value="UCP012335"/>
</dbReference>
<comment type="caution">
    <text evidence="3">The sequence shown here is derived from an EMBL/GenBank/DDBJ whole genome shotgun (WGS) entry which is preliminary data.</text>
</comment>
<organism evidence="3 4">
    <name type="scientific">Acinetobacter baumannii (strain 1295743)</name>
    <dbReference type="NCBI Taxonomy" id="1310613"/>
    <lineage>
        <taxon>Bacteria</taxon>
        <taxon>Pseudomonadati</taxon>
        <taxon>Pseudomonadota</taxon>
        <taxon>Gammaproteobacteria</taxon>
        <taxon>Moraxellales</taxon>
        <taxon>Moraxellaceae</taxon>
        <taxon>Acinetobacter</taxon>
        <taxon>Acinetobacter calcoaceticus/baumannii complex</taxon>
    </lineage>
</organism>